<dbReference type="EMBL" id="CP044399">
    <property type="protein sequence ID" value="QFI40153.1"/>
    <property type="molecule type" value="Genomic_DNA"/>
</dbReference>
<dbReference type="RefSeq" id="WP_019440345.1">
    <property type="nucleotide sequence ID" value="NZ_ALOE01000007.1"/>
</dbReference>
<gene>
    <name evidence="1" type="ORF">FR932_21280</name>
</gene>
<dbReference type="Pfam" id="PF07922">
    <property type="entry name" value="Glyco_transf_52"/>
    <property type="match status" value="1"/>
</dbReference>
<evidence type="ECO:0008006" key="3">
    <source>
        <dbReference type="Google" id="ProtNLM"/>
    </source>
</evidence>
<dbReference type="OrthoDB" id="7846722at2"/>
<evidence type="ECO:0000313" key="2">
    <source>
        <dbReference type="Proteomes" id="UP000327424"/>
    </source>
</evidence>
<sequence>MNIYLCSTVRHLLFSLLKSLPESDDKSLIFMITDQQHINQTNFDCQVLPAHIDIIFIERDKLRNLIYSDVKGYIIKQMARFNVTTSPSTREKIRNLLFNQSLGLSLPSNDIEQGQLFLFNDRNKISRLFRLAFKKYTLIEEGLANYSGIKLNPLKKIYRLITLNKYKMRYYGDDKRCDNIFLVNHKDVPYELRDKVRPINFLQNKSSIEICKQLFKIQAIESPQCILATQPLIETGIDLAIYRKVIDLCRSHNIDCVIKPHPSENIQRYIDEFPNIPLIESKIPLELIVVSSPQSCAILSIYSTAGIGFEKYCKRINLIQDSEIEQVDMIFKHWRNDFSSIDKRIFQAIEQVK</sequence>
<accession>A0A5J6WPR8</accession>
<keyword evidence="2" id="KW-1185">Reference proteome</keyword>
<name>A0A5J6WPR8_MORMI</name>
<dbReference type="KEGG" id="mmaa:FR932_21280"/>
<organism evidence="1 2">
    <name type="scientific">Moritella marina ATCC 15381</name>
    <dbReference type="NCBI Taxonomy" id="1202962"/>
    <lineage>
        <taxon>Bacteria</taxon>
        <taxon>Pseudomonadati</taxon>
        <taxon>Pseudomonadota</taxon>
        <taxon>Gammaproteobacteria</taxon>
        <taxon>Alteromonadales</taxon>
        <taxon>Moritellaceae</taxon>
        <taxon>Moritella</taxon>
    </lineage>
</organism>
<dbReference type="Gene3D" id="3.40.50.11110">
    <property type="entry name" value="Sialyltransferase, C-terminal GT-B Rossman nucleotide-binding domain"/>
    <property type="match status" value="1"/>
</dbReference>
<proteinExistence type="predicted"/>
<dbReference type="InterPro" id="IPR012477">
    <property type="entry name" value="Glyco_transf_52"/>
</dbReference>
<protein>
    <recommendedName>
        <fullName evidence="3">Lipooligosaccharide sialyltransferase</fullName>
    </recommendedName>
</protein>
<dbReference type="Proteomes" id="UP000327424">
    <property type="component" value="Chromosome"/>
</dbReference>
<evidence type="ECO:0000313" key="1">
    <source>
        <dbReference type="EMBL" id="QFI40153.1"/>
    </source>
</evidence>
<dbReference type="AlphaFoldDB" id="A0A5J6WPR8"/>
<reference evidence="1 2" key="1">
    <citation type="submission" date="2019-09" db="EMBL/GenBank/DDBJ databases">
        <title>Hybrid Assembly of the complete Genome of the Deep-Sea Bacterium Moritella marina from long Nanopore and Illumina reads.</title>
        <authorList>
            <person name="Magin S."/>
            <person name="Georgoulis A."/>
            <person name="Papadimitriou K."/>
            <person name="Iliakis G."/>
            <person name="Vorgias C.E."/>
        </authorList>
    </citation>
    <scope>NUCLEOTIDE SEQUENCE [LARGE SCALE GENOMIC DNA]</scope>
    <source>
        <strain evidence="1 2">MP-1</strain>
    </source>
</reference>